<accession>A0A011PJY4</accession>
<gene>
    <name evidence="1" type="ORF">AW08_02479</name>
</gene>
<evidence type="ECO:0000313" key="2">
    <source>
        <dbReference type="Proteomes" id="UP000020218"/>
    </source>
</evidence>
<comment type="caution">
    <text evidence="1">The sequence shown here is derived from an EMBL/GenBank/DDBJ whole genome shotgun (WGS) entry which is preliminary data.</text>
</comment>
<evidence type="ECO:0000313" key="1">
    <source>
        <dbReference type="EMBL" id="EXI66574.1"/>
    </source>
</evidence>
<dbReference type="EMBL" id="JFAX01000014">
    <property type="protein sequence ID" value="EXI66574.1"/>
    <property type="molecule type" value="Genomic_DNA"/>
</dbReference>
<organism evidence="1 2">
    <name type="scientific">Candidatus Accumulibacter adjunctus</name>
    <dbReference type="NCBI Taxonomy" id="1454001"/>
    <lineage>
        <taxon>Bacteria</taxon>
        <taxon>Pseudomonadati</taxon>
        <taxon>Pseudomonadota</taxon>
        <taxon>Betaproteobacteria</taxon>
        <taxon>Candidatus Accumulibacter</taxon>
    </lineage>
</organism>
<reference evidence="1" key="1">
    <citation type="submission" date="2014-02" db="EMBL/GenBank/DDBJ databases">
        <title>Expanding our view of genomic diversity in Candidatus Accumulibacter clades.</title>
        <authorList>
            <person name="Skennerton C.T."/>
            <person name="Barr J.J."/>
            <person name="Slater F.R."/>
            <person name="Bond P.L."/>
            <person name="Tyson G.W."/>
        </authorList>
    </citation>
    <scope>NUCLEOTIDE SEQUENCE [LARGE SCALE GENOMIC DNA]</scope>
</reference>
<name>A0A011PJY4_9PROT</name>
<keyword evidence="2" id="KW-1185">Reference proteome</keyword>
<dbReference type="STRING" id="1454001.AW08_02479"/>
<dbReference type="Pfam" id="PF13711">
    <property type="entry name" value="DUF4160"/>
    <property type="match status" value="1"/>
</dbReference>
<dbReference type="Proteomes" id="UP000020218">
    <property type="component" value="Unassembled WGS sequence"/>
</dbReference>
<dbReference type="AlphaFoldDB" id="A0A011PJY4"/>
<proteinExistence type="predicted"/>
<sequence length="89" mass="10245">MPTISMFYGILVSMYALDIEKHHAAHIHVRYNEFKVVLGIPEGEVLEGSLPARQMKLVQAWIELHRDELMADWLLASSGQTPYRIDPLR</sequence>
<protein>
    <recommendedName>
        <fullName evidence="3">DUF4160 domain-containing protein</fullName>
    </recommendedName>
</protein>
<dbReference type="InterPro" id="IPR025427">
    <property type="entry name" value="DUF4160"/>
</dbReference>
<evidence type="ECO:0008006" key="3">
    <source>
        <dbReference type="Google" id="ProtNLM"/>
    </source>
</evidence>
<dbReference type="PATRIC" id="fig|1454001.3.peg.2533"/>